<dbReference type="EC" id="2.7.7.6" evidence="1"/>
<dbReference type="GO" id="GO:0032549">
    <property type="term" value="F:ribonucleoside binding"/>
    <property type="evidence" value="ECO:0007669"/>
    <property type="project" value="InterPro"/>
</dbReference>
<reference evidence="11" key="2">
    <citation type="journal article" date="2014" name="ISME J.">
        <title>Microbial stratification in low pH oxic and suboxic macroscopic growths along an acid mine drainage.</title>
        <authorList>
            <person name="Mendez-Garcia C."/>
            <person name="Mesa V."/>
            <person name="Sprenger R.R."/>
            <person name="Richter M."/>
            <person name="Diez M.S."/>
            <person name="Solano J."/>
            <person name="Bargiela R."/>
            <person name="Golyshina O.V."/>
            <person name="Manteca A."/>
            <person name="Ramos J.L."/>
            <person name="Gallego J.R."/>
            <person name="Llorente I."/>
            <person name="Martins Dos Santos V.A."/>
            <person name="Jensen O.N."/>
            <person name="Pelaez A.I."/>
            <person name="Sanchez J."/>
            <person name="Ferrer M."/>
        </authorList>
    </citation>
    <scope>NUCLEOTIDE SEQUENCE</scope>
</reference>
<keyword evidence="4" id="KW-0548">Nucleotidyltransferase</keyword>
<dbReference type="InterPro" id="IPR007647">
    <property type="entry name" value="RNA_pol_Rpb2_5"/>
</dbReference>
<feature type="non-terminal residue" evidence="11">
    <location>
        <position position="1"/>
    </location>
</feature>
<evidence type="ECO:0000259" key="10">
    <source>
        <dbReference type="Pfam" id="PF04567"/>
    </source>
</evidence>
<feature type="domain" description="RNA polymerase Rpb2" evidence="10">
    <location>
        <begin position="189"/>
        <end position="274"/>
    </location>
</feature>
<dbReference type="InterPro" id="IPR015712">
    <property type="entry name" value="DNA-dir_RNA_pol_su2"/>
</dbReference>
<protein>
    <recommendedName>
        <fullName evidence="1">DNA-directed RNA polymerase</fullName>
        <ecNumber evidence="1">2.7.7.6</ecNumber>
    </recommendedName>
</protein>
<dbReference type="Pfam" id="PF04566">
    <property type="entry name" value="RNA_pol_Rpb2_4"/>
    <property type="match status" value="1"/>
</dbReference>
<dbReference type="InterPro" id="IPR007120">
    <property type="entry name" value="DNA-dir_RNAP_su2_dom"/>
</dbReference>
<keyword evidence="5" id="KW-0804">Transcription</keyword>
<feature type="domain" description="DNA-directed RNA polymerase subunit 2 hybrid-binding" evidence="7">
    <location>
        <begin position="282"/>
        <end position="324"/>
    </location>
</feature>
<organism evidence="11">
    <name type="scientific">mine drainage metagenome</name>
    <dbReference type="NCBI Taxonomy" id="410659"/>
    <lineage>
        <taxon>unclassified sequences</taxon>
        <taxon>metagenomes</taxon>
        <taxon>ecological metagenomes</taxon>
    </lineage>
</organism>
<dbReference type="Pfam" id="PF04565">
    <property type="entry name" value="RNA_pol_Rpb2_3"/>
    <property type="match status" value="1"/>
</dbReference>
<dbReference type="SUPFAM" id="SSF64484">
    <property type="entry name" value="beta and beta-prime subunits of DNA dependent RNA-polymerase"/>
    <property type="match status" value="1"/>
</dbReference>
<name>T1CSU7_9ZZZZ</name>
<evidence type="ECO:0000256" key="4">
    <source>
        <dbReference type="ARBA" id="ARBA00022695"/>
    </source>
</evidence>
<evidence type="ECO:0000259" key="8">
    <source>
        <dbReference type="Pfam" id="PF04565"/>
    </source>
</evidence>
<dbReference type="InterPro" id="IPR007646">
    <property type="entry name" value="RNA_pol_Rpb2_4"/>
</dbReference>
<keyword evidence="2" id="KW-0240">DNA-directed RNA polymerase</keyword>
<evidence type="ECO:0000256" key="5">
    <source>
        <dbReference type="ARBA" id="ARBA00023163"/>
    </source>
</evidence>
<evidence type="ECO:0000256" key="6">
    <source>
        <dbReference type="SAM" id="MobiDB-lite"/>
    </source>
</evidence>
<dbReference type="EMBL" id="AUZY01002723">
    <property type="protein sequence ID" value="EQD71629.1"/>
    <property type="molecule type" value="Genomic_DNA"/>
</dbReference>
<dbReference type="Gene3D" id="3.90.1100.10">
    <property type="match status" value="1"/>
</dbReference>
<feature type="non-terminal residue" evidence="11">
    <location>
        <position position="325"/>
    </location>
</feature>
<dbReference type="PANTHER" id="PTHR20856">
    <property type="entry name" value="DNA-DIRECTED RNA POLYMERASE I SUBUNIT 2"/>
    <property type="match status" value="1"/>
</dbReference>
<dbReference type="GO" id="GO:0000428">
    <property type="term" value="C:DNA-directed RNA polymerase complex"/>
    <property type="evidence" value="ECO:0007669"/>
    <property type="project" value="UniProtKB-KW"/>
</dbReference>
<dbReference type="AlphaFoldDB" id="T1CSU7"/>
<evidence type="ECO:0000256" key="1">
    <source>
        <dbReference type="ARBA" id="ARBA00012418"/>
    </source>
</evidence>
<evidence type="ECO:0000259" key="7">
    <source>
        <dbReference type="Pfam" id="PF00562"/>
    </source>
</evidence>
<evidence type="ECO:0000256" key="3">
    <source>
        <dbReference type="ARBA" id="ARBA00022679"/>
    </source>
</evidence>
<dbReference type="Pfam" id="PF04567">
    <property type="entry name" value="RNA_pol_Rpb2_5"/>
    <property type="match status" value="1"/>
</dbReference>
<sequence>TSHMSTISHLRRVTSPLTRSQPHFEARDLHPTQWGRLCPNETPEGQNCGLVKNYALCVDVSEGADEEEVALILRDLNTREIGPEVFRESAAPKGKRAARVYVNGNLIGLHSNPIELVREIRERRRAGTLSPTLGEKTYEINVRYDEAMNEVIVHSDSGRLRRPLVFVQNATPKVSRSDLEELTTGTRTYSDLIRAGAVEWMDAEEEEDALIAVEASVPPDRCPTCEHALSRSDVKWLAAGGKGQGATVECGHCHATFETPTLLDPRHTHLEIDPNLMLGVTTGLIPYPEHNSAPRNTMGSAMAKQALGVESVNYRRRPDTRGHLL</sequence>
<dbReference type="Gene3D" id="3.90.1070.20">
    <property type="match status" value="1"/>
</dbReference>
<evidence type="ECO:0000313" key="11">
    <source>
        <dbReference type="EMBL" id="EQD71629.1"/>
    </source>
</evidence>
<dbReference type="GO" id="GO:0003899">
    <property type="term" value="F:DNA-directed RNA polymerase activity"/>
    <property type="evidence" value="ECO:0007669"/>
    <property type="project" value="UniProtKB-EC"/>
</dbReference>
<dbReference type="InterPro" id="IPR007645">
    <property type="entry name" value="RNA_pol_Rpb2_3"/>
</dbReference>
<evidence type="ECO:0000256" key="2">
    <source>
        <dbReference type="ARBA" id="ARBA00022478"/>
    </source>
</evidence>
<evidence type="ECO:0000259" key="9">
    <source>
        <dbReference type="Pfam" id="PF04566"/>
    </source>
</evidence>
<reference evidence="11" key="1">
    <citation type="submission" date="2013-08" db="EMBL/GenBank/DDBJ databases">
        <authorList>
            <person name="Mendez C."/>
            <person name="Richter M."/>
            <person name="Ferrer M."/>
            <person name="Sanchez J."/>
        </authorList>
    </citation>
    <scope>NUCLEOTIDE SEQUENCE</scope>
</reference>
<dbReference type="GO" id="GO:0003677">
    <property type="term" value="F:DNA binding"/>
    <property type="evidence" value="ECO:0007669"/>
    <property type="project" value="InterPro"/>
</dbReference>
<proteinExistence type="predicted"/>
<accession>T1CSU7</accession>
<dbReference type="Pfam" id="PF00562">
    <property type="entry name" value="RNA_pol_Rpb2_6"/>
    <property type="match status" value="1"/>
</dbReference>
<gene>
    <name evidence="11" type="ORF">B1B_04348</name>
</gene>
<comment type="caution">
    <text evidence="11">The sequence shown here is derived from an EMBL/GenBank/DDBJ whole genome shotgun (WGS) entry which is preliminary data.</text>
</comment>
<keyword evidence="3" id="KW-0808">Transferase</keyword>
<feature type="region of interest" description="Disordered" evidence="6">
    <location>
        <begin position="1"/>
        <end position="23"/>
    </location>
</feature>
<dbReference type="GO" id="GO:0006351">
    <property type="term" value="P:DNA-templated transcription"/>
    <property type="evidence" value="ECO:0007669"/>
    <property type="project" value="InterPro"/>
</dbReference>
<feature type="domain" description="RNA polymerase Rpb2" evidence="9">
    <location>
        <begin position="100"/>
        <end position="168"/>
    </location>
</feature>
<feature type="domain" description="RNA polymerase Rpb2" evidence="8">
    <location>
        <begin position="1"/>
        <end position="59"/>
    </location>
</feature>